<reference evidence="2 3" key="1">
    <citation type="submission" date="2016-11" db="EMBL/GenBank/DDBJ databases">
        <title>The macronuclear genome of Stentor coeruleus: a giant cell with tiny introns.</title>
        <authorList>
            <person name="Slabodnick M."/>
            <person name="Ruby J.G."/>
            <person name="Reiff S.B."/>
            <person name="Swart E.C."/>
            <person name="Gosai S."/>
            <person name="Prabakaran S."/>
            <person name="Witkowska E."/>
            <person name="Larue G.E."/>
            <person name="Fisher S."/>
            <person name="Freeman R.M."/>
            <person name="Gunawardena J."/>
            <person name="Chu W."/>
            <person name="Stover N.A."/>
            <person name="Gregory B.D."/>
            <person name="Nowacki M."/>
            <person name="Derisi J."/>
            <person name="Roy S.W."/>
            <person name="Marshall W.F."/>
            <person name="Sood P."/>
        </authorList>
    </citation>
    <scope>NUCLEOTIDE SEQUENCE [LARGE SCALE GENOMIC DNA]</scope>
    <source>
        <strain evidence="2">WM001</strain>
    </source>
</reference>
<dbReference type="Gene3D" id="3.40.33.10">
    <property type="entry name" value="CAP"/>
    <property type="match status" value="1"/>
</dbReference>
<dbReference type="AlphaFoldDB" id="A0A1R2C275"/>
<accession>A0A1R2C275</accession>
<dbReference type="OrthoDB" id="308255at2759"/>
<dbReference type="PANTHER" id="PTHR31157">
    <property type="entry name" value="SCP DOMAIN-CONTAINING PROTEIN"/>
    <property type="match status" value="1"/>
</dbReference>
<evidence type="ECO:0000313" key="2">
    <source>
        <dbReference type="EMBL" id="OMJ83081.1"/>
    </source>
</evidence>
<evidence type="ECO:0000259" key="1">
    <source>
        <dbReference type="Pfam" id="PF00188"/>
    </source>
</evidence>
<evidence type="ECO:0000313" key="3">
    <source>
        <dbReference type="Proteomes" id="UP000187209"/>
    </source>
</evidence>
<dbReference type="SUPFAM" id="SSF55797">
    <property type="entry name" value="PR-1-like"/>
    <property type="match status" value="1"/>
</dbReference>
<dbReference type="EMBL" id="MPUH01000316">
    <property type="protein sequence ID" value="OMJ83081.1"/>
    <property type="molecule type" value="Genomic_DNA"/>
</dbReference>
<keyword evidence="3" id="KW-1185">Reference proteome</keyword>
<dbReference type="CDD" id="cd05379">
    <property type="entry name" value="CAP_bacterial"/>
    <property type="match status" value="1"/>
</dbReference>
<dbReference type="InterPro" id="IPR014044">
    <property type="entry name" value="CAP_dom"/>
</dbReference>
<dbReference type="InterPro" id="IPR035940">
    <property type="entry name" value="CAP_sf"/>
</dbReference>
<gene>
    <name evidence="2" type="ORF">SteCoe_16061</name>
</gene>
<proteinExistence type="predicted"/>
<dbReference type="Proteomes" id="UP000187209">
    <property type="component" value="Unassembled WGS sequence"/>
</dbReference>
<dbReference type="PANTHER" id="PTHR31157:SF1">
    <property type="entry name" value="SCP DOMAIN-CONTAINING PROTEIN"/>
    <property type="match status" value="1"/>
</dbReference>
<feature type="domain" description="SCP" evidence="1">
    <location>
        <begin position="67"/>
        <end position="175"/>
    </location>
</feature>
<dbReference type="Pfam" id="PF00188">
    <property type="entry name" value="CAP"/>
    <property type="match status" value="1"/>
</dbReference>
<organism evidence="2 3">
    <name type="scientific">Stentor coeruleus</name>
    <dbReference type="NCBI Taxonomy" id="5963"/>
    <lineage>
        <taxon>Eukaryota</taxon>
        <taxon>Sar</taxon>
        <taxon>Alveolata</taxon>
        <taxon>Ciliophora</taxon>
        <taxon>Postciliodesmatophora</taxon>
        <taxon>Heterotrichea</taxon>
        <taxon>Heterotrichida</taxon>
        <taxon>Stentoridae</taxon>
        <taxon>Stentor</taxon>
    </lineage>
</organism>
<sequence length="180" mass="19742">MDVSRKVFDEMNEVRQNPQGYASKVEALLSCYEGNVLTRDGKRIMTKEGPSAVQECVDFLNTCPSSPALTWSDALSSSAQIHVDDIGPKGITGHNGSDGSTMQSRIEQFCQWNITIGENIDFGKDTGEDIVVALLVDDGVSSRGHRTNIMKEEYRFAGVGFGEHSYYGFLCVIDYAGDIL</sequence>
<name>A0A1R2C275_9CILI</name>
<protein>
    <recommendedName>
        <fullName evidence="1">SCP domain-containing protein</fullName>
    </recommendedName>
</protein>
<comment type="caution">
    <text evidence="2">The sequence shown here is derived from an EMBL/GenBank/DDBJ whole genome shotgun (WGS) entry which is preliminary data.</text>
</comment>